<evidence type="ECO:0000313" key="2">
    <source>
        <dbReference type="Proteomes" id="UP001367508"/>
    </source>
</evidence>
<dbReference type="EMBL" id="JAYMYQ010000004">
    <property type="protein sequence ID" value="KAK7339703.1"/>
    <property type="molecule type" value="Genomic_DNA"/>
</dbReference>
<evidence type="ECO:0008006" key="3">
    <source>
        <dbReference type="Google" id="ProtNLM"/>
    </source>
</evidence>
<protein>
    <recommendedName>
        <fullName evidence="3">F-box domain-containing protein</fullName>
    </recommendedName>
</protein>
<dbReference type="SUPFAM" id="SSF81383">
    <property type="entry name" value="F-box domain"/>
    <property type="match status" value="1"/>
</dbReference>
<sequence length="173" mass="19191">MFFRINRGEDTNKNLPAPSWWTHGSTAKSGSQSRQTWIRICLSGSLIAAIRTSAILATYASSSCSQQLHPVPVGDRNVICGLCGILQLSDEVLSFKIFARLTPRDIASVGFVCGRLYELTKMKTFGEWVRRGITYLLNLEIGTKWATEHVYGLPISIQVNPVMVFGPNPFGRL</sequence>
<comment type="caution">
    <text evidence="1">The sequence shown here is derived from an EMBL/GenBank/DDBJ whole genome shotgun (WGS) entry which is preliminary data.</text>
</comment>
<dbReference type="AlphaFoldDB" id="A0AAN9LT31"/>
<dbReference type="Proteomes" id="UP001367508">
    <property type="component" value="Unassembled WGS sequence"/>
</dbReference>
<organism evidence="1 2">
    <name type="scientific">Canavalia gladiata</name>
    <name type="common">Sword bean</name>
    <name type="synonym">Dolichos gladiatus</name>
    <dbReference type="NCBI Taxonomy" id="3824"/>
    <lineage>
        <taxon>Eukaryota</taxon>
        <taxon>Viridiplantae</taxon>
        <taxon>Streptophyta</taxon>
        <taxon>Embryophyta</taxon>
        <taxon>Tracheophyta</taxon>
        <taxon>Spermatophyta</taxon>
        <taxon>Magnoliopsida</taxon>
        <taxon>eudicotyledons</taxon>
        <taxon>Gunneridae</taxon>
        <taxon>Pentapetalae</taxon>
        <taxon>rosids</taxon>
        <taxon>fabids</taxon>
        <taxon>Fabales</taxon>
        <taxon>Fabaceae</taxon>
        <taxon>Papilionoideae</taxon>
        <taxon>50 kb inversion clade</taxon>
        <taxon>NPAAA clade</taxon>
        <taxon>indigoferoid/millettioid clade</taxon>
        <taxon>Phaseoleae</taxon>
        <taxon>Canavalia</taxon>
    </lineage>
</organism>
<evidence type="ECO:0000313" key="1">
    <source>
        <dbReference type="EMBL" id="KAK7339703.1"/>
    </source>
</evidence>
<reference evidence="1 2" key="1">
    <citation type="submission" date="2024-01" db="EMBL/GenBank/DDBJ databases">
        <title>The genomes of 5 underutilized Papilionoideae crops provide insights into root nodulation and disease resistanc.</title>
        <authorList>
            <person name="Jiang F."/>
        </authorList>
    </citation>
    <scope>NUCLEOTIDE SEQUENCE [LARGE SCALE GENOMIC DNA]</scope>
    <source>
        <strain evidence="1">LVBAO_FW01</strain>
        <tissue evidence="1">Leaves</tissue>
    </source>
</reference>
<proteinExistence type="predicted"/>
<name>A0AAN9LT31_CANGL</name>
<accession>A0AAN9LT31</accession>
<dbReference type="InterPro" id="IPR036047">
    <property type="entry name" value="F-box-like_dom_sf"/>
</dbReference>
<gene>
    <name evidence="1" type="ORF">VNO77_20384</name>
</gene>
<keyword evidence="2" id="KW-1185">Reference proteome</keyword>